<accession>A0ABY1ZH91</accession>
<dbReference type="GO" id="GO:0032259">
    <property type="term" value="P:methylation"/>
    <property type="evidence" value="ECO:0007669"/>
    <property type="project" value="UniProtKB-KW"/>
</dbReference>
<reference evidence="1 2" key="1">
    <citation type="submission" date="2019-02" db="EMBL/GenBank/DDBJ databases">
        <title>Marinobacter halodurans sp. nov., a marine bacterium isolated from sea tidal flat.</title>
        <authorList>
            <person name="Yoo Y."/>
            <person name="Lee D.W."/>
            <person name="Kim B.S."/>
            <person name="Kim J.-J."/>
        </authorList>
    </citation>
    <scope>NUCLEOTIDE SEQUENCE [LARGE SCALE GENOMIC DNA]</scope>
    <source>
        <strain evidence="1 2">YJ-S3-2</strain>
    </source>
</reference>
<keyword evidence="1" id="KW-0489">Methyltransferase</keyword>
<dbReference type="Proteomes" id="UP000313645">
    <property type="component" value="Unassembled WGS sequence"/>
</dbReference>
<dbReference type="Gene3D" id="3.40.50.150">
    <property type="entry name" value="Vaccinia Virus protein VP39"/>
    <property type="match status" value="1"/>
</dbReference>
<name>A0ABY1ZH91_9GAMM</name>
<dbReference type="RefSeq" id="WP_131483058.1">
    <property type="nucleotide sequence ID" value="NZ_SJDL01000030.1"/>
</dbReference>
<evidence type="ECO:0000313" key="1">
    <source>
        <dbReference type="EMBL" id="TBW51552.1"/>
    </source>
</evidence>
<organism evidence="1 2">
    <name type="scientific">Marinobacter halodurans</name>
    <dbReference type="NCBI Taxonomy" id="2528979"/>
    <lineage>
        <taxon>Bacteria</taxon>
        <taxon>Pseudomonadati</taxon>
        <taxon>Pseudomonadota</taxon>
        <taxon>Gammaproteobacteria</taxon>
        <taxon>Pseudomonadales</taxon>
        <taxon>Marinobacteraceae</taxon>
        <taxon>Marinobacter</taxon>
    </lineage>
</organism>
<evidence type="ECO:0000313" key="2">
    <source>
        <dbReference type="Proteomes" id="UP000313645"/>
    </source>
</evidence>
<dbReference type="GO" id="GO:0008168">
    <property type="term" value="F:methyltransferase activity"/>
    <property type="evidence" value="ECO:0007669"/>
    <property type="project" value="UniProtKB-KW"/>
</dbReference>
<dbReference type="InterPro" id="IPR029063">
    <property type="entry name" value="SAM-dependent_MTases_sf"/>
</dbReference>
<proteinExistence type="predicted"/>
<dbReference type="EMBL" id="SJDL01000030">
    <property type="protein sequence ID" value="TBW51552.1"/>
    <property type="molecule type" value="Genomic_DNA"/>
</dbReference>
<keyword evidence="2" id="KW-1185">Reference proteome</keyword>
<protein>
    <submittedName>
        <fullName evidence="1">Class I SAM-dependent methyltransferase</fullName>
    </submittedName>
</protein>
<keyword evidence="1" id="KW-0808">Transferase</keyword>
<dbReference type="SUPFAM" id="SSF53335">
    <property type="entry name" value="S-adenosyl-L-methionine-dependent methyltransferases"/>
    <property type="match status" value="1"/>
</dbReference>
<sequence length="284" mass="31069">MPHPSTVFERDWLASRETADHAARSQGLTDRLSDWLAEGVVGPYRLCDLGCGSGSNVRYLASRLPAGQYWHLLDHDAGLLEEASERCRSLAGVVGLLPQQGDLVKALEALVPDGAALVTASALLDLMSAPWLEQLVRCTVQRRAACLMTLSYSGEIELMPRLADDGWINRSVNAHQQQDKGSGPALGPGAWSACEAMFRRAGYRVFHEPATWSLGASQGELQEKLLTGWARAVTEWRPASAGRIARWLDARLALVQRGESRIRVSHQDLLALPDVPYPAAGIRW</sequence>
<gene>
    <name evidence="1" type="ORF">EZI54_16900</name>
</gene>
<comment type="caution">
    <text evidence="1">The sequence shown here is derived from an EMBL/GenBank/DDBJ whole genome shotgun (WGS) entry which is preliminary data.</text>
</comment>